<gene>
    <name evidence="1" type="ORF">UFOPK2761_02460</name>
</gene>
<organism evidence="1">
    <name type="scientific">freshwater metagenome</name>
    <dbReference type="NCBI Taxonomy" id="449393"/>
    <lineage>
        <taxon>unclassified sequences</taxon>
        <taxon>metagenomes</taxon>
        <taxon>ecological metagenomes</taxon>
    </lineage>
</organism>
<accession>A0A6J6UFE9</accession>
<name>A0A6J6UFE9_9ZZZZ</name>
<proteinExistence type="predicted"/>
<dbReference type="EMBL" id="CAEZYQ010000021">
    <property type="protein sequence ID" value="CAB4758336.1"/>
    <property type="molecule type" value="Genomic_DNA"/>
</dbReference>
<protein>
    <submittedName>
        <fullName evidence="1">Unannotated protein</fullName>
    </submittedName>
</protein>
<dbReference type="AlphaFoldDB" id="A0A6J6UFE9"/>
<evidence type="ECO:0000313" key="1">
    <source>
        <dbReference type="EMBL" id="CAB4758336.1"/>
    </source>
</evidence>
<sequence length="344" mass="37918">MTKDGTTAPAQDYHAAYQAKLAEAIRALTDAARLPRPRLRRTEDGHWVEDTLASPDQTDWAEFVTLALAGAAANLGGIDAILNGRSGSWEAEGVRQLLFSTVGADEAQLWEHRTEPLEITLYVDELVADRAYEAVEQYDAAEAEINRRVDVAAADSGIDKERYLWAYDRTESGDFVPRDPQAPAWSWDAWRAGLAPGNPADLNAALEESLRTGVGLFSGRHDVTSAYIAKTPELGAKYDRLVAEHEDRVASIAKLEEQLQLQRMREWTAYGEALKARIETMAAAAPGLTVPVNVTVDVETYRMDATRREGFWNSLESRLVDAAVLDTPTPADLPGTPLERLEQQ</sequence>
<reference evidence="1" key="1">
    <citation type="submission" date="2020-05" db="EMBL/GenBank/DDBJ databases">
        <authorList>
            <person name="Chiriac C."/>
            <person name="Salcher M."/>
            <person name="Ghai R."/>
            <person name="Kavagutti S V."/>
        </authorList>
    </citation>
    <scope>NUCLEOTIDE SEQUENCE</scope>
</reference>